<dbReference type="NCBIfam" id="TIGR00414">
    <property type="entry name" value="serS"/>
    <property type="match status" value="1"/>
</dbReference>
<dbReference type="CDD" id="cd00770">
    <property type="entry name" value="SerRS_core"/>
    <property type="match status" value="1"/>
</dbReference>
<dbReference type="PIRSF" id="PIRSF001529">
    <property type="entry name" value="Ser-tRNA-synth_IIa"/>
    <property type="match status" value="1"/>
</dbReference>
<evidence type="ECO:0000256" key="1">
    <source>
        <dbReference type="ARBA" id="ARBA00004496"/>
    </source>
</evidence>
<evidence type="ECO:0000256" key="2">
    <source>
        <dbReference type="ARBA" id="ARBA00010728"/>
    </source>
</evidence>
<feature type="binding site" evidence="13">
    <location>
        <position position="313"/>
    </location>
    <ligand>
        <name>L-serine</name>
        <dbReference type="ChEBI" id="CHEBI:33384"/>
    </ligand>
</feature>
<comment type="catalytic activity">
    <reaction evidence="11">
        <text>tRNA(Sec) + L-serine + ATP = L-seryl-tRNA(Sec) + AMP + diphosphate + H(+)</text>
        <dbReference type="Rhea" id="RHEA:42580"/>
        <dbReference type="Rhea" id="RHEA-COMP:9742"/>
        <dbReference type="Rhea" id="RHEA-COMP:10128"/>
        <dbReference type="ChEBI" id="CHEBI:15378"/>
        <dbReference type="ChEBI" id="CHEBI:30616"/>
        <dbReference type="ChEBI" id="CHEBI:33019"/>
        <dbReference type="ChEBI" id="CHEBI:33384"/>
        <dbReference type="ChEBI" id="CHEBI:78442"/>
        <dbReference type="ChEBI" id="CHEBI:78533"/>
        <dbReference type="ChEBI" id="CHEBI:456215"/>
        <dbReference type="EC" id="6.1.1.11"/>
    </reaction>
</comment>
<evidence type="ECO:0000259" key="15">
    <source>
        <dbReference type="PROSITE" id="PS50862"/>
    </source>
</evidence>
<dbReference type="Pfam" id="PF00587">
    <property type="entry name" value="tRNA-synt_2b"/>
    <property type="match status" value="1"/>
</dbReference>
<dbReference type="InterPro" id="IPR002314">
    <property type="entry name" value="aa-tRNA-synt_IIb"/>
</dbReference>
<dbReference type="InterPro" id="IPR010978">
    <property type="entry name" value="tRNA-bd_arm"/>
</dbReference>
<feature type="binding site" evidence="13">
    <location>
        <position position="469"/>
    </location>
    <ligand>
        <name>L-serine</name>
        <dbReference type="ChEBI" id="CHEBI:33384"/>
    </ligand>
</feature>
<comment type="subcellular location">
    <subcellularLocation>
        <location evidence="1">Cytoplasm</location>
    </subcellularLocation>
</comment>
<protein>
    <recommendedName>
        <fullName evidence="3">serine--tRNA ligase</fullName>
        <ecNumber evidence="3">6.1.1.11</ecNumber>
    </recommendedName>
    <alternativeName>
        <fullName evidence="10">Seryl-tRNA synthetase</fullName>
    </alternativeName>
</protein>
<dbReference type="InterPro" id="IPR006195">
    <property type="entry name" value="aa-tRNA-synth_II"/>
</dbReference>
<feature type="domain" description="Aminoacyl-transfer RNA synthetases class-II family profile" evidence="15">
    <location>
        <begin position="245"/>
        <end position="495"/>
    </location>
</feature>
<sequence>MVLDIDLFREEKGGNPELIRESQRKRYKNVALVDKVIDYDVKWRKGRFALDNLNRLKNACSKVVGEKMKLTAIAVAFILLLQLIKKEALGEGDSLPDVILEGLTTLTVDSLKVSSLTDHWLKVAEYSLGECSLVLFLFQALTVNQIKKVRVLIDEKIIETKKEMEELEAARNFNMFQIGNLLHETVPVSDDEENNRVEKLFGDVKSRKKYSHVDLVVMVDGFDGERGTSVAGGRGYFLKGPLVFLEQAVINLALQTLVNRGFTALYTPFFMRKEVMQEVAQLSQFDEELYKVSGKRSEVTGDEELDEKYLIATSEQPIAAFHRNEWINPSDLPIKYAGISTCFRQEVGSHGRDTRGIFRVHQFEKVEQFVICSPFENASWEMLDEMMTNSEDYCKALNIPYRVVTIVSGELNNAAAKKLDLEAWFPGSGAFRELVSCSNCTDYQARRLKVRYGQTKKMDGEVNYVHMLNATMCATTRVICCILENYQEDKGIRVPEALKLFMPSQYKDMIPYVKPPPIETELKKVKV</sequence>
<accession>A0A0N4VFL0</accession>
<dbReference type="InterPro" id="IPR015866">
    <property type="entry name" value="Ser-tRNA-synth_1_N"/>
</dbReference>
<dbReference type="GO" id="GO:0005737">
    <property type="term" value="C:cytoplasm"/>
    <property type="evidence" value="ECO:0007669"/>
    <property type="project" value="UniProtKB-SubCell"/>
</dbReference>
<dbReference type="EC" id="6.1.1.11" evidence="3"/>
<dbReference type="InterPro" id="IPR002317">
    <property type="entry name" value="Ser-tRNA-ligase_type_1"/>
</dbReference>
<dbReference type="Pfam" id="PF02403">
    <property type="entry name" value="Seryl_tRNA_N"/>
    <property type="match status" value="1"/>
</dbReference>
<evidence type="ECO:0000256" key="5">
    <source>
        <dbReference type="ARBA" id="ARBA00022598"/>
    </source>
</evidence>
<dbReference type="GO" id="GO:0004828">
    <property type="term" value="F:serine-tRNA ligase activity"/>
    <property type="evidence" value="ECO:0007669"/>
    <property type="project" value="UniProtKB-EC"/>
</dbReference>
<evidence type="ECO:0000256" key="12">
    <source>
        <dbReference type="ARBA" id="ARBA00048823"/>
    </source>
</evidence>
<reference evidence="16" key="1">
    <citation type="submission" date="2017-02" db="UniProtKB">
        <authorList>
            <consortium name="WormBaseParasite"/>
        </authorList>
    </citation>
    <scope>IDENTIFICATION</scope>
</reference>
<dbReference type="FunFam" id="1.10.287.40:FF:000002">
    <property type="entry name" value="Serine--tRNA ligase, cytoplasmic"/>
    <property type="match status" value="1"/>
</dbReference>
<dbReference type="Gene3D" id="3.30.930.10">
    <property type="entry name" value="Bira Bifunctional Protein, Domain 2"/>
    <property type="match status" value="1"/>
</dbReference>
<dbReference type="FunFam" id="3.30.930.10:FF:000027">
    <property type="entry name" value="Serine--tRNA ligase, cytoplasmic"/>
    <property type="match status" value="1"/>
</dbReference>
<dbReference type="InterPro" id="IPR042103">
    <property type="entry name" value="SerRS_1_N_sf"/>
</dbReference>
<feature type="binding site" evidence="13">
    <location>
        <position position="367"/>
    </location>
    <ligand>
        <name>L-serine</name>
        <dbReference type="ChEBI" id="CHEBI:33384"/>
    </ligand>
</feature>
<evidence type="ECO:0000256" key="8">
    <source>
        <dbReference type="ARBA" id="ARBA00022917"/>
    </source>
</evidence>
<organism evidence="16">
    <name type="scientific">Enterobius vermicularis</name>
    <name type="common">Human pinworm</name>
    <dbReference type="NCBI Taxonomy" id="51028"/>
    <lineage>
        <taxon>Eukaryota</taxon>
        <taxon>Metazoa</taxon>
        <taxon>Ecdysozoa</taxon>
        <taxon>Nematoda</taxon>
        <taxon>Chromadorea</taxon>
        <taxon>Rhabditida</taxon>
        <taxon>Spirurina</taxon>
        <taxon>Oxyuridomorpha</taxon>
        <taxon>Oxyuroidea</taxon>
        <taxon>Oxyuridae</taxon>
        <taxon>Enterobius</taxon>
    </lineage>
</organism>
<keyword evidence="8" id="KW-0648">Protein biosynthesis</keyword>
<feature type="binding site" evidence="13">
    <location>
        <position position="344"/>
    </location>
    <ligand>
        <name>L-serine</name>
        <dbReference type="ChEBI" id="CHEBI:33384"/>
    </ligand>
</feature>
<name>A0A0N4VFL0_ENTVE</name>
<dbReference type="InterPro" id="IPR033729">
    <property type="entry name" value="SerRS_core"/>
</dbReference>
<feature type="binding site" evidence="14">
    <location>
        <begin position="433"/>
        <end position="436"/>
    </location>
    <ligand>
        <name>ATP</name>
        <dbReference type="ChEBI" id="CHEBI:30616"/>
    </ligand>
</feature>
<comment type="similarity">
    <text evidence="2">Belongs to the class-II aminoacyl-tRNA synthetase family. Type-1 seryl-tRNA synthetase subfamily.</text>
</comment>
<comment type="catalytic activity">
    <reaction evidence="12">
        <text>tRNA(Ser) + L-serine + ATP = L-seryl-tRNA(Ser) + AMP + diphosphate + H(+)</text>
        <dbReference type="Rhea" id="RHEA:12292"/>
        <dbReference type="Rhea" id="RHEA-COMP:9669"/>
        <dbReference type="Rhea" id="RHEA-COMP:9703"/>
        <dbReference type="ChEBI" id="CHEBI:15378"/>
        <dbReference type="ChEBI" id="CHEBI:30616"/>
        <dbReference type="ChEBI" id="CHEBI:33019"/>
        <dbReference type="ChEBI" id="CHEBI:33384"/>
        <dbReference type="ChEBI" id="CHEBI:78442"/>
        <dbReference type="ChEBI" id="CHEBI:78533"/>
        <dbReference type="ChEBI" id="CHEBI:456215"/>
        <dbReference type="EC" id="6.1.1.11"/>
    </reaction>
</comment>
<keyword evidence="9" id="KW-0030">Aminoacyl-tRNA synthetase</keyword>
<evidence type="ECO:0000256" key="6">
    <source>
        <dbReference type="ARBA" id="ARBA00022741"/>
    </source>
</evidence>
<feature type="binding site" evidence="14">
    <location>
        <begin position="344"/>
        <end position="346"/>
    </location>
    <ligand>
        <name>ATP</name>
        <dbReference type="ChEBI" id="CHEBI:30616"/>
    </ligand>
</feature>
<evidence type="ECO:0000256" key="4">
    <source>
        <dbReference type="ARBA" id="ARBA00022490"/>
    </source>
</evidence>
<dbReference type="GO" id="GO:0006434">
    <property type="term" value="P:seryl-tRNA aminoacylation"/>
    <property type="evidence" value="ECO:0007669"/>
    <property type="project" value="InterPro"/>
</dbReference>
<feature type="binding site" evidence="14">
    <location>
        <begin position="360"/>
        <end position="363"/>
    </location>
    <ligand>
        <name>ATP</name>
        <dbReference type="ChEBI" id="CHEBI:30616"/>
    </ligand>
</feature>
<dbReference type="Gene3D" id="1.10.287.40">
    <property type="entry name" value="Serine-tRNA synthetase, tRNA binding domain"/>
    <property type="match status" value="1"/>
</dbReference>
<evidence type="ECO:0000256" key="10">
    <source>
        <dbReference type="ARBA" id="ARBA00031113"/>
    </source>
</evidence>
<dbReference type="InterPro" id="IPR045864">
    <property type="entry name" value="aa-tRNA-synth_II/BPL/LPL"/>
</dbReference>
<dbReference type="WBParaSite" id="EVEC_0000953501-mRNA-1">
    <property type="protein sequence ID" value="EVEC_0000953501-mRNA-1"/>
    <property type="gene ID" value="EVEC_0000953501"/>
</dbReference>
<keyword evidence="6" id="KW-0547">Nucleotide-binding</keyword>
<evidence type="ECO:0000313" key="16">
    <source>
        <dbReference type="WBParaSite" id="EVEC_0000953501-mRNA-1"/>
    </source>
</evidence>
<evidence type="ECO:0000256" key="7">
    <source>
        <dbReference type="ARBA" id="ARBA00022840"/>
    </source>
</evidence>
<evidence type="ECO:0000256" key="14">
    <source>
        <dbReference type="PIRSR" id="PIRSR001529-2"/>
    </source>
</evidence>
<evidence type="ECO:0000256" key="11">
    <source>
        <dbReference type="ARBA" id="ARBA00047929"/>
    </source>
</evidence>
<keyword evidence="5" id="KW-0436">Ligase</keyword>
<evidence type="ECO:0000256" key="9">
    <source>
        <dbReference type="ARBA" id="ARBA00023146"/>
    </source>
</evidence>
<feature type="site" description="Important for serine binding" evidence="13">
    <location>
        <position position="471"/>
    </location>
</feature>
<dbReference type="PANTHER" id="PTHR11778">
    <property type="entry name" value="SERYL-TRNA SYNTHETASE"/>
    <property type="match status" value="1"/>
</dbReference>
<dbReference type="SUPFAM" id="SSF55681">
    <property type="entry name" value="Class II aaRS and biotin synthetases"/>
    <property type="match status" value="1"/>
</dbReference>
<keyword evidence="4" id="KW-0963">Cytoplasm</keyword>
<evidence type="ECO:0000256" key="13">
    <source>
        <dbReference type="PIRSR" id="PIRSR001529-1"/>
    </source>
</evidence>
<dbReference type="GO" id="GO:0005524">
    <property type="term" value="F:ATP binding"/>
    <property type="evidence" value="ECO:0007669"/>
    <property type="project" value="UniProtKB-KW"/>
</dbReference>
<dbReference type="PROSITE" id="PS50862">
    <property type="entry name" value="AA_TRNA_LIGASE_II"/>
    <property type="match status" value="1"/>
</dbReference>
<proteinExistence type="inferred from homology"/>
<dbReference type="SUPFAM" id="SSF46589">
    <property type="entry name" value="tRNA-binding arm"/>
    <property type="match status" value="1"/>
</dbReference>
<keyword evidence="7 14" id="KW-0067">ATP-binding</keyword>
<dbReference type="AlphaFoldDB" id="A0A0N4VFL0"/>
<dbReference type="PRINTS" id="PR00981">
    <property type="entry name" value="TRNASYNTHSER"/>
</dbReference>
<evidence type="ECO:0000256" key="3">
    <source>
        <dbReference type="ARBA" id="ARBA00012840"/>
    </source>
</evidence>